<dbReference type="PROSITE" id="PS50110">
    <property type="entry name" value="RESPONSE_REGULATORY"/>
    <property type="match status" value="1"/>
</dbReference>
<dbReference type="EMBL" id="CP016094">
    <property type="protein sequence ID" value="AOS43072.1"/>
    <property type="molecule type" value="Genomic_DNA"/>
</dbReference>
<dbReference type="OrthoDB" id="195279at2"/>
<dbReference type="CDD" id="cd00156">
    <property type="entry name" value="REC"/>
    <property type="match status" value="1"/>
</dbReference>
<evidence type="ECO:0000256" key="2">
    <source>
        <dbReference type="PROSITE-ProRule" id="PRU00169"/>
    </source>
</evidence>
<dbReference type="GO" id="GO:0000160">
    <property type="term" value="P:phosphorelay signal transduction system"/>
    <property type="evidence" value="ECO:0007669"/>
    <property type="project" value="InterPro"/>
</dbReference>
<dbReference type="Proteomes" id="UP000095228">
    <property type="component" value="Chromosome"/>
</dbReference>
<gene>
    <name evidence="4" type="primary">regA</name>
    <name evidence="4" type="ORF">Verru16b_00111</name>
</gene>
<dbReference type="InterPro" id="IPR001789">
    <property type="entry name" value="Sig_transdc_resp-reg_receiver"/>
</dbReference>
<dbReference type="STRING" id="1838286.Verru16b_00111"/>
<dbReference type="RefSeq" id="WP_069960468.1">
    <property type="nucleotide sequence ID" value="NZ_CP016094.1"/>
</dbReference>
<dbReference type="KEGG" id="obg:Verru16b_00111"/>
<reference evidence="4 5" key="1">
    <citation type="submission" date="2016-06" db="EMBL/GenBank/DDBJ databases">
        <title>Three novel species with peptidoglycan cell walls form the new genus Lacunisphaera gen. nov. in the family Opitutaceae of the verrucomicrobial subdivision 4.</title>
        <authorList>
            <person name="Rast P."/>
            <person name="Gloeckner I."/>
            <person name="Jogler M."/>
            <person name="Boedeker C."/>
            <person name="Jeske O."/>
            <person name="Wiegand S."/>
            <person name="Reinhardt R."/>
            <person name="Schumann P."/>
            <person name="Rohde M."/>
            <person name="Spring S."/>
            <person name="Gloeckner F.O."/>
            <person name="Jogler C."/>
        </authorList>
    </citation>
    <scope>NUCLEOTIDE SEQUENCE [LARGE SCALE GENOMIC DNA]</scope>
    <source>
        <strain evidence="4 5">IG16b</strain>
    </source>
</reference>
<evidence type="ECO:0000313" key="5">
    <source>
        <dbReference type="Proteomes" id="UP000095228"/>
    </source>
</evidence>
<dbReference type="Pfam" id="PF00072">
    <property type="entry name" value="Response_reg"/>
    <property type="match status" value="1"/>
</dbReference>
<dbReference type="InterPro" id="IPR011006">
    <property type="entry name" value="CheY-like_superfamily"/>
</dbReference>
<proteinExistence type="predicted"/>
<keyword evidence="5" id="KW-1185">Reference proteome</keyword>
<dbReference type="SMART" id="SM00448">
    <property type="entry name" value="REC"/>
    <property type="match status" value="1"/>
</dbReference>
<evidence type="ECO:0000313" key="4">
    <source>
        <dbReference type="EMBL" id="AOS43072.1"/>
    </source>
</evidence>
<dbReference type="Gene3D" id="3.40.50.2300">
    <property type="match status" value="1"/>
</dbReference>
<evidence type="ECO:0000259" key="3">
    <source>
        <dbReference type="PROSITE" id="PS50110"/>
    </source>
</evidence>
<accession>A0A1I7PHI9</accession>
<dbReference type="InterPro" id="IPR050595">
    <property type="entry name" value="Bact_response_regulator"/>
</dbReference>
<name>A0A1I7PHI9_9BACT</name>
<organism evidence="4 5">
    <name type="scientific">Lacunisphaera limnophila</name>
    <dbReference type="NCBI Taxonomy" id="1838286"/>
    <lineage>
        <taxon>Bacteria</taxon>
        <taxon>Pseudomonadati</taxon>
        <taxon>Verrucomicrobiota</taxon>
        <taxon>Opitutia</taxon>
        <taxon>Opitutales</taxon>
        <taxon>Opitutaceae</taxon>
        <taxon>Lacunisphaera</taxon>
    </lineage>
</organism>
<evidence type="ECO:0000256" key="1">
    <source>
        <dbReference type="ARBA" id="ARBA00022553"/>
    </source>
</evidence>
<feature type="domain" description="Response regulatory" evidence="3">
    <location>
        <begin position="18"/>
        <end position="133"/>
    </location>
</feature>
<dbReference type="SUPFAM" id="SSF52172">
    <property type="entry name" value="CheY-like"/>
    <property type="match status" value="1"/>
</dbReference>
<keyword evidence="1 2" id="KW-0597">Phosphoprotein</keyword>
<sequence>MSSLPPPSPGASAPAPRHLLAIDDEAPILDLLKEYLSTQGFRVSTASTAIEARRVVESDPPALIISDLQLEETDGLHLIEQLRTHLPKTPVILLTGVLFEPQVVEETLKWKVSSYVSKTAPLQVLVQEIRRLLGS</sequence>
<protein>
    <submittedName>
        <fullName evidence="4">Photosynthetic apparatus regulatory protein RegA</fullName>
    </submittedName>
</protein>
<dbReference type="AlphaFoldDB" id="A0A1I7PHI9"/>
<feature type="modified residue" description="4-aspartylphosphate" evidence="2">
    <location>
        <position position="67"/>
    </location>
</feature>
<dbReference type="PANTHER" id="PTHR44591">
    <property type="entry name" value="STRESS RESPONSE REGULATOR PROTEIN 1"/>
    <property type="match status" value="1"/>
</dbReference>
<dbReference type="PANTHER" id="PTHR44591:SF3">
    <property type="entry name" value="RESPONSE REGULATORY DOMAIN-CONTAINING PROTEIN"/>
    <property type="match status" value="1"/>
</dbReference>